<evidence type="ECO:0000256" key="1">
    <source>
        <dbReference type="SAM" id="SignalP"/>
    </source>
</evidence>
<keyword evidence="3" id="KW-1185">Reference proteome</keyword>
<feature type="chain" id="PRO_5034324069" evidence="1">
    <location>
        <begin position="19"/>
        <end position="215"/>
    </location>
</feature>
<dbReference type="AlphaFoldDB" id="A0A8H4R6L7"/>
<evidence type="ECO:0000313" key="3">
    <source>
        <dbReference type="Proteomes" id="UP000566819"/>
    </source>
</evidence>
<name>A0A8H4R6L7_9HELO</name>
<comment type="caution">
    <text evidence="2">The sequence shown here is derived from an EMBL/GenBank/DDBJ whole genome shotgun (WGS) entry which is preliminary data.</text>
</comment>
<reference evidence="2 3" key="1">
    <citation type="submission" date="2020-03" db="EMBL/GenBank/DDBJ databases">
        <title>Draft Genome Sequence of Cudoniella acicularis.</title>
        <authorList>
            <person name="Buettner E."/>
            <person name="Kellner H."/>
        </authorList>
    </citation>
    <scope>NUCLEOTIDE SEQUENCE [LARGE SCALE GENOMIC DNA]</scope>
    <source>
        <strain evidence="2 3">DSM 108380</strain>
    </source>
</reference>
<proteinExistence type="predicted"/>
<dbReference type="EMBL" id="JAAMPI010001870">
    <property type="protein sequence ID" value="KAF4622672.1"/>
    <property type="molecule type" value="Genomic_DNA"/>
</dbReference>
<accession>A0A8H4R6L7</accession>
<evidence type="ECO:0000313" key="2">
    <source>
        <dbReference type="EMBL" id="KAF4622672.1"/>
    </source>
</evidence>
<protein>
    <submittedName>
        <fullName evidence="2">Uncharacterized protein</fullName>
    </submittedName>
</protein>
<organism evidence="2 3">
    <name type="scientific">Cudoniella acicularis</name>
    <dbReference type="NCBI Taxonomy" id="354080"/>
    <lineage>
        <taxon>Eukaryota</taxon>
        <taxon>Fungi</taxon>
        <taxon>Dikarya</taxon>
        <taxon>Ascomycota</taxon>
        <taxon>Pezizomycotina</taxon>
        <taxon>Leotiomycetes</taxon>
        <taxon>Helotiales</taxon>
        <taxon>Tricladiaceae</taxon>
        <taxon>Cudoniella</taxon>
    </lineage>
</organism>
<sequence length="215" mass="23385">MRVSNFGLVFSLASLALGLVIPSANPATGALSTRFAAAAPELQTINNVLTKKTVESVDEKREITEDQLVKRTTGDYIIQLTSVVTPKELSTLKEALHKDGITVSKAQQGGGRSIEVEKTTVAKLTAFKKTHPKVEGWVEKAAPNKTATFLVKLNLNVNEKVMGETKTAMEKVGMKILGSVGKNEIHVSNTNEQKLTAFKKTHPVVESWTEKWGTK</sequence>
<gene>
    <name evidence="2" type="ORF">G7Y89_g14354</name>
</gene>
<keyword evidence="1" id="KW-0732">Signal</keyword>
<feature type="signal peptide" evidence="1">
    <location>
        <begin position="1"/>
        <end position="18"/>
    </location>
</feature>
<dbReference type="Proteomes" id="UP000566819">
    <property type="component" value="Unassembled WGS sequence"/>
</dbReference>